<name>A0ABT8FZK5_9MICO</name>
<dbReference type="Proteomes" id="UP001172738">
    <property type="component" value="Unassembled WGS sequence"/>
</dbReference>
<evidence type="ECO:0000313" key="3">
    <source>
        <dbReference type="Proteomes" id="UP001172738"/>
    </source>
</evidence>
<keyword evidence="1" id="KW-0732">Signal</keyword>
<dbReference type="EMBL" id="JAUHPV010000002">
    <property type="protein sequence ID" value="MDN4472248.1"/>
    <property type="molecule type" value="Genomic_DNA"/>
</dbReference>
<feature type="signal peptide" evidence="1">
    <location>
        <begin position="1"/>
        <end position="24"/>
    </location>
</feature>
<evidence type="ECO:0000313" key="2">
    <source>
        <dbReference type="EMBL" id="MDN4472248.1"/>
    </source>
</evidence>
<proteinExistence type="predicted"/>
<dbReference type="InterPro" id="IPR050490">
    <property type="entry name" value="Bact_solute-bd_prot1"/>
</dbReference>
<comment type="caution">
    <text evidence="2">The sequence shown here is derived from an EMBL/GenBank/DDBJ whole genome shotgun (WGS) entry which is preliminary data.</text>
</comment>
<keyword evidence="3" id="KW-1185">Reference proteome</keyword>
<evidence type="ECO:0000256" key="1">
    <source>
        <dbReference type="SAM" id="SignalP"/>
    </source>
</evidence>
<dbReference type="PANTHER" id="PTHR43649">
    <property type="entry name" value="ARABINOSE-BINDING PROTEIN-RELATED"/>
    <property type="match status" value="1"/>
</dbReference>
<dbReference type="PANTHER" id="PTHR43649:SF12">
    <property type="entry name" value="DIACETYLCHITOBIOSE BINDING PROTEIN DASA"/>
    <property type="match status" value="1"/>
</dbReference>
<dbReference type="InterPro" id="IPR006059">
    <property type="entry name" value="SBP"/>
</dbReference>
<sequence>MATRNPLQRAAAGTAAVGLAVALAACTSSEGATDDGEGETAAPVTLANSQWLDAARGDALWDSVAAYEETGRGTVERVEIPNSEIETRLTTELGSGAGPDVMFVQDTVFLNFVDAGFLAPLDSAVEGAELNATNEGGVIDGERLGVAWQRAPFGFMYNAAILEEAGVEVPTSVDELIAAVETIEANTDAIGFGDQTPLAGHGIWTQGIDTWTYGAGGAWATEDGELTIDSPENVAGFEAIKQMQDAGIFASDDFDTMRMMFAQGQVAMMSDHAGGALISSLEGVVDPADIGVAPNPMPNPGYHEQLYVVVNQNSENLDAALDFVSWLVSEEGQLSVRGASGADPLATDVPISDEYAAQYPWAEGFLEIGQTTTGRLIPGHEMQTSQIMQTMLENLQLVLSSDVTSEEALATVQAEAEALG</sequence>
<reference evidence="2" key="1">
    <citation type="submission" date="2023-06" db="EMBL/GenBank/DDBJ databases">
        <title>SYSU T00b26.</title>
        <authorList>
            <person name="Gao L."/>
            <person name="Fang B.-Z."/>
            <person name="Li W.-J."/>
        </authorList>
    </citation>
    <scope>NUCLEOTIDE SEQUENCE</scope>
    <source>
        <strain evidence="2">SYSU T00b26</strain>
    </source>
</reference>
<gene>
    <name evidence="2" type="ORF">QQX04_04485</name>
</gene>
<dbReference type="SUPFAM" id="SSF53850">
    <property type="entry name" value="Periplasmic binding protein-like II"/>
    <property type="match status" value="1"/>
</dbReference>
<dbReference type="Pfam" id="PF01547">
    <property type="entry name" value="SBP_bac_1"/>
    <property type="match status" value="1"/>
</dbReference>
<accession>A0ABT8FZK5</accession>
<dbReference type="RefSeq" id="WP_301126652.1">
    <property type="nucleotide sequence ID" value="NZ_JAUHPV010000002.1"/>
</dbReference>
<dbReference type="PROSITE" id="PS51257">
    <property type="entry name" value="PROKAR_LIPOPROTEIN"/>
    <property type="match status" value="1"/>
</dbReference>
<organism evidence="2 3">
    <name type="scientific">Demequina zhanjiangensis</name>
    <dbReference type="NCBI Taxonomy" id="3051659"/>
    <lineage>
        <taxon>Bacteria</taxon>
        <taxon>Bacillati</taxon>
        <taxon>Actinomycetota</taxon>
        <taxon>Actinomycetes</taxon>
        <taxon>Micrococcales</taxon>
        <taxon>Demequinaceae</taxon>
        <taxon>Demequina</taxon>
    </lineage>
</organism>
<protein>
    <submittedName>
        <fullName evidence="2">Extracellular solute-binding protein</fullName>
    </submittedName>
</protein>
<dbReference type="Gene3D" id="3.40.190.10">
    <property type="entry name" value="Periplasmic binding protein-like II"/>
    <property type="match status" value="1"/>
</dbReference>
<feature type="chain" id="PRO_5045801949" evidence="1">
    <location>
        <begin position="25"/>
        <end position="420"/>
    </location>
</feature>